<dbReference type="Pfam" id="PF09661">
    <property type="entry name" value="DUF2398"/>
    <property type="match status" value="1"/>
</dbReference>
<evidence type="ECO:0000313" key="2">
    <source>
        <dbReference type="Proteomes" id="UP000198864"/>
    </source>
</evidence>
<proteinExistence type="predicted"/>
<gene>
    <name evidence="1" type="ORF">GA0070561_4846</name>
</gene>
<sequence>MTALDEFLLEPREDRLANLAPVIPALLRKPFLTEETEPELFRAARAREDDLRQWFHATLGWRVRISNLGRYVRLFKRRHQPPQDRSCLPREGAGKVSVLVLTLLCLIAEQLWRRPEITFGDLQREVIRTCAAESGAGRLPAFQVVTQAGEPRAKAEQHRRAFVDACELLREWGFITSDGPLTAAGTDAGNDIVITCNPERLNDLLAAPAISQLQIDLSQPHTHVAKLCEDQAALPDHASENQRDLQRRHRALRAVIDDAVVPLGGDGIEATYLASPGGRRQAVQAAMVAGLTCVVRRDLWLTADSGRRSTDLDFPQPHSIPGQAALLIVQWLNTGGAPQPLTEDACQAVIAEAKADQPEWAKSFRSNAALQTLTQEALASLVAAGILIRTSDRPPAWTTTGAHGHWRVRVATPDRRGELPLTDDALFDQDGKHEQVH</sequence>
<name>A0A1C4Z3J5_9ACTN</name>
<dbReference type="RefSeq" id="WP_091404219.1">
    <property type="nucleotide sequence ID" value="NZ_FMCR01000005.1"/>
</dbReference>
<organism evidence="1 2">
    <name type="scientific">Micromonospora saelicesensis</name>
    <dbReference type="NCBI Taxonomy" id="285676"/>
    <lineage>
        <taxon>Bacteria</taxon>
        <taxon>Bacillati</taxon>
        <taxon>Actinomycetota</taxon>
        <taxon>Actinomycetes</taxon>
        <taxon>Micromonosporales</taxon>
        <taxon>Micromonosporaceae</taxon>
        <taxon>Micromonospora</taxon>
    </lineage>
</organism>
<accession>A0A1C4Z3J5</accession>
<reference evidence="1 2" key="1">
    <citation type="submission" date="2016-06" db="EMBL/GenBank/DDBJ databases">
        <authorList>
            <person name="Kjaerup R.B."/>
            <person name="Dalgaard T.S."/>
            <person name="Juul-Madsen H.R."/>
        </authorList>
    </citation>
    <scope>NUCLEOTIDE SEQUENCE [LARGE SCALE GENOMIC DNA]</scope>
    <source>
        <strain evidence="1 2">DSM 44871</strain>
    </source>
</reference>
<evidence type="ECO:0000313" key="1">
    <source>
        <dbReference type="EMBL" id="SCF27181.1"/>
    </source>
</evidence>
<dbReference type="InterPro" id="IPR013494">
    <property type="entry name" value="CHP02678"/>
</dbReference>
<dbReference type="AlphaFoldDB" id="A0A1C4Z3J5"/>
<dbReference type="EMBL" id="FMCR01000005">
    <property type="protein sequence ID" value="SCF27181.1"/>
    <property type="molecule type" value="Genomic_DNA"/>
</dbReference>
<dbReference type="STRING" id="285676.GA0070561_4846"/>
<protein>
    <submittedName>
        <fullName evidence="1">TIGR02678 family protein</fullName>
    </submittedName>
</protein>
<dbReference type="Proteomes" id="UP000198864">
    <property type="component" value="Unassembled WGS sequence"/>
</dbReference>